<reference evidence="1" key="1">
    <citation type="submission" date="2018-11" db="EMBL/GenBank/DDBJ databases">
        <title>The sequence and de novo assembly of Larimichthys crocea genome using PacBio and Hi-C technologies.</title>
        <authorList>
            <person name="Xu P."/>
            <person name="Chen B."/>
            <person name="Zhou Z."/>
            <person name="Ke Q."/>
            <person name="Wu Y."/>
            <person name="Bai H."/>
            <person name="Pu F."/>
        </authorList>
    </citation>
    <scope>NUCLEOTIDE SEQUENCE</scope>
    <source>
        <tissue evidence="1">Muscle</tissue>
    </source>
</reference>
<evidence type="ECO:0000313" key="2">
    <source>
        <dbReference type="Proteomes" id="UP000793456"/>
    </source>
</evidence>
<dbReference type="Proteomes" id="UP000793456">
    <property type="component" value="Chromosome VI"/>
</dbReference>
<organism evidence="1 2">
    <name type="scientific">Larimichthys crocea</name>
    <name type="common">Large yellow croaker</name>
    <name type="synonym">Pseudosciaena crocea</name>
    <dbReference type="NCBI Taxonomy" id="215358"/>
    <lineage>
        <taxon>Eukaryota</taxon>
        <taxon>Metazoa</taxon>
        <taxon>Chordata</taxon>
        <taxon>Craniata</taxon>
        <taxon>Vertebrata</taxon>
        <taxon>Euteleostomi</taxon>
        <taxon>Actinopterygii</taxon>
        <taxon>Neopterygii</taxon>
        <taxon>Teleostei</taxon>
        <taxon>Neoteleostei</taxon>
        <taxon>Acanthomorphata</taxon>
        <taxon>Eupercaria</taxon>
        <taxon>Sciaenidae</taxon>
        <taxon>Larimichthys</taxon>
    </lineage>
</organism>
<dbReference type="EMBL" id="CM011679">
    <property type="protein sequence ID" value="TMS18263.1"/>
    <property type="molecule type" value="Genomic_DNA"/>
</dbReference>
<comment type="caution">
    <text evidence="1">The sequence shown here is derived from an EMBL/GenBank/DDBJ whole genome shotgun (WGS) entry which is preliminary data.</text>
</comment>
<keyword evidence="2" id="KW-1185">Reference proteome</keyword>
<sequence length="170" mass="19230">MRWRRESWSCILWRGPNLMKKEDDGGESMSASPWKSVPSTNETPRKKNSSDSLRALKEAVVVLTRLPEYKISALRPPTPEQFYSEDESLSSSDSDMESEPEVSEPAAVIISSAFAHCSEEITKVRPDLPDEDVKVDMMVLARRKTHEMAAGKNGGNNNKRRWTVEVQSKF</sequence>
<accession>A0ACD3RI07</accession>
<proteinExistence type="predicted"/>
<gene>
    <name evidence="1" type="ORF">E3U43_010589</name>
</gene>
<protein>
    <submittedName>
        <fullName evidence="1">Uncharacterized protein</fullName>
    </submittedName>
</protein>
<evidence type="ECO:0000313" key="1">
    <source>
        <dbReference type="EMBL" id="TMS18263.1"/>
    </source>
</evidence>
<name>A0ACD3RI07_LARCR</name>